<feature type="compositionally biased region" description="Basic and acidic residues" evidence="1">
    <location>
        <begin position="562"/>
        <end position="581"/>
    </location>
</feature>
<evidence type="ECO:0000313" key="3">
    <source>
        <dbReference type="EMBL" id="UPV99865.1"/>
    </source>
</evidence>
<protein>
    <recommendedName>
        <fullName evidence="2">DUF7527 domain-containing protein</fullName>
    </recommendedName>
</protein>
<dbReference type="Proteomes" id="UP000830434">
    <property type="component" value="Chromosome"/>
</dbReference>
<dbReference type="Pfam" id="PF24371">
    <property type="entry name" value="DUF7527"/>
    <property type="match status" value="1"/>
</dbReference>
<dbReference type="AlphaFoldDB" id="A0A8U0IGP7"/>
<feature type="compositionally biased region" description="Basic and acidic residues" evidence="1">
    <location>
        <begin position="438"/>
        <end position="472"/>
    </location>
</feature>
<gene>
    <name evidence="3" type="ORF">M0R88_15265</name>
</gene>
<feature type="compositionally biased region" description="Polar residues" evidence="1">
    <location>
        <begin position="358"/>
        <end position="369"/>
    </location>
</feature>
<feature type="compositionally biased region" description="Low complexity" evidence="1">
    <location>
        <begin position="522"/>
        <end position="534"/>
    </location>
</feature>
<dbReference type="RefSeq" id="WP_248654352.1">
    <property type="nucleotide sequence ID" value="NZ_CP096658.1"/>
</dbReference>
<dbReference type="KEGG" id="haxz:M0R88_15265"/>
<feature type="compositionally biased region" description="Basic and acidic residues" evidence="1">
    <location>
        <begin position="291"/>
        <end position="307"/>
    </location>
</feature>
<proteinExistence type="predicted"/>
<feature type="compositionally biased region" description="Low complexity" evidence="1">
    <location>
        <begin position="424"/>
        <end position="437"/>
    </location>
</feature>
<dbReference type="EMBL" id="CP096658">
    <property type="protein sequence ID" value="UPV99865.1"/>
    <property type="molecule type" value="Genomic_DNA"/>
</dbReference>
<feature type="compositionally biased region" description="Acidic residues" evidence="1">
    <location>
        <begin position="386"/>
        <end position="404"/>
    </location>
</feature>
<keyword evidence="4" id="KW-1185">Reference proteome</keyword>
<evidence type="ECO:0000313" key="4">
    <source>
        <dbReference type="Proteomes" id="UP000830434"/>
    </source>
</evidence>
<feature type="compositionally biased region" description="Low complexity" evidence="1">
    <location>
        <begin position="375"/>
        <end position="385"/>
    </location>
</feature>
<name>A0A8U0IGP7_9EURY</name>
<organism evidence="3 4">
    <name type="scientific">Halorussus gelatinilyticus</name>
    <dbReference type="NCBI Taxonomy" id="2937524"/>
    <lineage>
        <taxon>Archaea</taxon>
        <taxon>Methanobacteriati</taxon>
        <taxon>Methanobacteriota</taxon>
        <taxon>Stenosarchaea group</taxon>
        <taxon>Halobacteria</taxon>
        <taxon>Halobacteriales</taxon>
        <taxon>Haladaptataceae</taxon>
        <taxon>Halorussus</taxon>
    </lineage>
</organism>
<dbReference type="InterPro" id="IPR055949">
    <property type="entry name" value="DUF7527"/>
</dbReference>
<sequence>METRTVEQVKSWNTRSFADGYAGLRELSDGEFSGAVRAGGAWLFMLNGRIIGVYEGSLDDFEDADGTAYAAPHPSLPLLFSMQERGGETQAKYYTNKTPLSEVDSTLTSGNFTGYIELSENVLSGDYYVAYYGGRSMSVAFVGASEQVVTGEDAFERANDEVGIYEVRDVSIDVTDVPEPEEPGPEEPEPEEPGAAGGASGGNDASDAGASGVGAGASSSDSSAGAGGTTSNDVPNGAANDASPDDAAGGAGGTTSGRAAETQSAASHVEAAEPSAETDQSRTAGADPDSEPARSDVETETTDRATRATDASVRATETDAGTQTEADASAHTDANTPSDAGEREGANGPATADGRPNASRSPSASTPGEDSSRVASDASTESTAESADESDEDASGSFADEEEWRETTTIPSLDPDRSEGPDGAAGESAAGASGEASSRADRPSAKSAPESRSDDRATTDRASRGRSTERSRSGAAESEQSRSGAAGQSANASETGGASSGTTSGNGATGTGGTAGTGGTSGPSATGGSQASGSGDVGERAKERIQKLRSQLKQRKQQVEQLKSRLSDVESERNEYKRERDALRQEVERLEAKLESAGSGASGSAKRQLDRAQAFDGTNLFVRYESKGKATLDEAAEGKVEASDVNANLRLEHHTQFEAEDVEVAGESFESFLTDSFEYRFVSWIIEELLYEVRDTGHRTSLKDLYESIPKIDRVDLHGSVSAGSGDDDTRQESFDIIMRDRMGNPLVVADLNDSRDPTTGEMMGSLVDAASGVAGTHDELSGAFQVTESFFEPEALETTESATSGGFLSREKRESFVKLSRKRGYHLCLVESRSGGFHLNVPEL</sequence>
<feature type="compositionally biased region" description="Gly residues" evidence="1">
    <location>
        <begin position="507"/>
        <end position="521"/>
    </location>
</feature>
<feature type="compositionally biased region" description="Basic and acidic residues" evidence="1">
    <location>
        <begin position="537"/>
        <end position="546"/>
    </location>
</feature>
<evidence type="ECO:0000259" key="2">
    <source>
        <dbReference type="Pfam" id="PF24371"/>
    </source>
</evidence>
<feature type="compositionally biased region" description="Low complexity" evidence="1">
    <location>
        <begin position="235"/>
        <end position="248"/>
    </location>
</feature>
<feature type="compositionally biased region" description="Low complexity" evidence="1">
    <location>
        <begin position="202"/>
        <end position="224"/>
    </location>
</feature>
<feature type="region of interest" description="Disordered" evidence="1">
    <location>
        <begin position="166"/>
        <end position="581"/>
    </location>
</feature>
<reference evidence="3" key="1">
    <citation type="submission" date="2022-04" db="EMBL/GenBank/DDBJ databases">
        <title>Diverse halophilic archaea isolated from saline environments.</title>
        <authorList>
            <person name="Cui H.-L."/>
        </authorList>
    </citation>
    <scope>NUCLEOTIDE SEQUENCE</scope>
    <source>
        <strain evidence="3">XZYJT40</strain>
    </source>
</reference>
<accession>A0A8U0IGP7</accession>
<feature type="compositionally biased region" description="Acidic residues" evidence="1">
    <location>
        <begin position="176"/>
        <end position="192"/>
    </location>
</feature>
<feature type="compositionally biased region" description="Low complexity" evidence="1">
    <location>
        <begin position="473"/>
        <end position="506"/>
    </location>
</feature>
<feature type="compositionally biased region" description="Polar residues" evidence="1">
    <location>
        <begin position="319"/>
        <end position="338"/>
    </location>
</feature>
<feature type="domain" description="DUF7527" evidence="2">
    <location>
        <begin position="609"/>
        <end position="845"/>
    </location>
</feature>
<evidence type="ECO:0000256" key="1">
    <source>
        <dbReference type="SAM" id="MobiDB-lite"/>
    </source>
</evidence>
<dbReference type="GeneID" id="72191242"/>